<comment type="caution">
    <text evidence="1">The sequence shown here is derived from an EMBL/GenBank/DDBJ whole genome shotgun (WGS) entry which is preliminary data.</text>
</comment>
<dbReference type="Proteomes" id="UP000617402">
    <property type="component" value="Unassembled WGS sequence"/>
</dbReference>
<protein>
    <submittedName>
        <fullName evidence="1">Uncharacterized protein</fullName>
    </submittedName>
</protein>
<evidence type="ECO:0000313" key="1">
    <source>
        <dbReference type="EMBL" id="MBC9786407.1"/>
    </source>
</evidence>
<evidence type="ECO:0000313" key="2">
    <source>
        <dbReference type="Proteomes" id="UP000617402"/>
    </source>
</evidence>
<dbReference type="RefSeq" id="WP_188041827.1">
    <property type="nucleotide sequence ID" value="NZ_JACVHF010000036.1"/>
</dbReference>
<keyword evidence="2" id="KW-1185">Reference proteome</keyword>
<sequence length="63" mass="7421">MGMLIHYLGELYLTGEKMKNIVINKKTDFNLMADYLEHLEKRYALLLKWREVDRGKASKECTG</sequence>
<organism evidence="1 2">
    <name type="scientific">Heliobacterium chlorum</name>
    <dbReference type="NCBI Taxonomy" id="2698"/>
    <lineage>
        <taxon>Bacteria</taxon>
        <taxon>Bacillati</taxon>
        <taxon>Bacillota</taxon>
        <taxon>Clostridia</taxon>
        <taxon>Eubacteriales</taxon>
        <taxon>Heliobacteriaceae</taxon>
        <taxon>Heliobacterium</taxon>
    </lineage>
</organism>
<name>A0ABR7T6M9_HELCL</name>
<gene>
    <name evidence="1" type="ORF">H1S01_18285</name>
</gene>
<dbReference type="EMBL" id="JACVHF010000036">
    <property type="protein sequence ID" value="MBC9786407.1"/>
    <property type="molecule type" value="Genomic_DNA"/>
</dbReference>
<accession>A0ABR7T6M9</accession>
<reference evidence="1 2" key="1">
    <citation type="submission" date="2020-07" db="EMBL/GenBank/DDBJ databases">
        <title>Draft whole-genome sequence of Heliobacterium chlorum DSM 3682, type strain.</title>
        <authorList>
            <person name="Kyndt J.A."/>
            <person name="Meyer T.E."/>
            <person name="Imhoff J.F."/>
        </authorList>
    </citation>
    <scope>NUCLEOTIDE SEQUENCE [LARGE SCALE GENOMIC DNA]</scope>
    <source>
        <strain evidence="1 2">DSM 3682</strain>
    </source>
</reference>
<proteinExistence type="predicted"/>